<accession>A0A2G0CEB9</accession>
<dbReference type="PANTHER" id="PTHR21310">
    <property type="entry name" value="AMINOGLYCOSIDE PHOSPHOTRANSFERASE-RELATED-RELATED"/>
    <property type="match status" value="1"/>
</dbReference>
<dbReference type="InterPro" id="IPR051678">
    <property type="entry name" value="AGP_Transferase"/>
</dbReference>
<dbReference type="InterPro" id="IPR002575">
    <property type="entry name" value="Aminoglycoside_PTrfase"/>
</dbReference>
<dbReference type="Proteomes" id="UP000226437">
    <property type="component" value="Unassembled WGS sequence"/>
</dbReference>
<dbReference type="SUPFAM" id="SSF56112">
    <property type="entry name" value="Protein kinase-like (PK-like)"/>
    <property type="match status" value="1"/>
</dbReference>
<sequence length="577" mass="64827">MPGRAHQPVLPFSPPHTKPHTPSPVQRRSPRCPTPVCHGQAIIQQECRPETRSLRQGPPGRRPRPHRYPRHRRGRGGRPRKGVPQLRTRRLRDAAHEAHYLPRAHQGRHRRRTEHPALRQERESGSGSGNPRSGGIRLPGGSPDDRLLGAVPLRGQPPDCLHPGHAHHHPHHHPGHQVPLHQVGLPRYCGVYPGVYRDLSQALDQKLVLPLTHSSRDIVSLLITRGLLSAAEIIDHGVKVQSFERKNLSFSVRTPRRSCLVKLARQPEDNSITREAAVYAALSAAAAATPLLTHLPRVIDYDPDRKILVLEWIEGHTLYDHHRLREAPHPHLGRQSGEILHYLHGLDPTAFADLAMDSPRPWILRFDAPPVHILATESSGILHLARLIQTDDTLLRAMRTVAESWKVDALCHNDFRLNNVLHAPESGKEGAPSKVYLIDWELCAPGYALWDLVSFFESYVQLWVLGKSSLREPEAAVSITHFQRLIGAFWEAYRSRESAPGGDRLRTITLVANMIGLKLLQSALEYAQRSNEPTRESVMLLECGRKFCTHPLEAWVHILGIPLTRKTGAFHNASTLI</sequence>
<organism evidence="3 4">
    <name type="scientific">Neolewinella marina</name>
    <dbReference type="NCBI Taxonomy" id="438751"/>
    <lineage>
        <taxon>Bacteria</taxon>
        <taxon>Pseudomonadati</taxon>
        <taxon>Bacteroidota</taxon>
        <taxon>Saprospiria</taxon>
        <taxon>Saprospirales</taxon>
        <taxon>Lewinellaceae</taxon>
        <taxon>Neolewinella</taxon>
    </lineage>
</organism>
<evidence type="ECO:0000259" key="2">
    <source>
        <dbReference type="Pfam" id="PF01636"/>
    </source>
</evidence>
<feature type="compositionally biased region" description="Basic and acidic residues" evidence="1">
    <location>
        <begin position="91"/>
        <end position="100"/>
    </location>
</feature>
<reference evidence="3 4" key="1">
    <citation type="submission" date="2017-10" db="EMBL/GenBank/DDBJ databases">
        <title>The draft genome sequence of Lewinella marina KCTC 32374.</title>
        <authorList>
            <person name="Wang K."/>
        </authorList>
    </citation>
    <scope>NUCLEOTIDE SEQUENCE [LARGE SCALE GENOMIC DNA]</scope>
    <source>
        <strain evidence="3 4">MKG-38</strain>
    </source>
</reference>
<feature type="compositionally biased region" description="Basic residues" evidence="1">
    <location>
        <begin position="164"/>
        <end position="175"/>
    </location>
</feature>
<dbReference type="AlphaFoldDB" id="A0A2G0CEB9"/>
<dbReference type="EMBL" id="PDLO01000004">
    <property type="protein sequence ID" value="PHK98312.1"/>
    <property type="molecule type" value="Genomic_DNA"/>
</dbReference>
<dbReference type="OrthoDB" id="3806873at2"/>
<protein>
    <recommendedName>
        <fullName evidence="2">Aminoglycoside phosphotransferase domain-containing protein</fullName>
    </recommendedName>
</protein>
<feature type="domain" description="Aminoglycoside phosphotransferase" evidence="2">
    <location>
        <begin position="247"/>
        <end position="458"/>
    </location>
</feature>
<name>A0A2G0CEB9_9BACT</name>
<evidence type="ECO:0000256" key="1">
    <source>
        <dbReference type="SAM" id="MobiDB-lite"/>
    </source>
</evidence>
<proteinExistence type="predicted"/>
<dbReference type="Pfam" id="PF01636">
    <property type="entry name" value="APH"/>
    <property type="match status" value="1"/>
</dbReference>
<feature type="region of interest" description="Disordered" evidence="1">
    <location>
        <begin position="1"/>
        <end position="177"/>
    </location>
</feature>
<keyword evidence="4" id="KW-1185">Reference proteome</keyword>
<evidence type="ECO:0000313" key="3">
    <source>
        <dbReference type="EMBL" id="PHK98312.1"/>
    </source>
</evidence>
<dbReference type="Gene3D" id="3.90.1200.10">
    <property type="match status" value="1"/>
</dbReference>
<evidence type="ECO:0000313" key="4">
    <source>
        <dbReference type="Proteomes" id="UP000226437"/>
    </source>
</evidence>
<comment type="caution">
    <text evidence="3">The sequence shown here is derived from an EMBL/GenBank/DDBJ whole genome shotgun (WGS) entry which is preliminary data.</text>
</comment>
<feature type="compositionally biased region" description="Basic residues" evidence="1">
    <location>
        <begin position="61"/>
        <end position="81"/>
    </location>
</feature>
<gene>
    <name evidence="3" type="ORF">CGL56_11460</name>
</gene>
<dbReference type="InterPro" id="IPR011009">
    <property type="entry name" value="Kinase-like_dom_sf"/>
</dbReference>
<feature type="compositionally biased region" description="Basic and acidic residues" evidence="1">
    <location>
        <begin position="114"/>
        <end position="124"/>
    </location>
</feature>